<reference evidence="2" key="1">
    <citation type="journal article" date="2023" name="G3 (Bethesda)">
        <title>A reference genome for the long-term kleptoplast-retaining sea slug Elysia crispata morphotype clarki.</title>
        <authorList>
            <person name="Eastman K.E."/>
            <person name="Pendleton A.L."/>
            <person name="Shaikh M.A."/>
            <person name="Suttiyut T."/>
            <person name="Ogas R."/>
            <person name="Tomko P."/>
            <person name="Gavelis G."/>
            <person name="Widhalm J.R."/>
            <person name="Wisecaver J.H."/>
        </authorList>
    </citation>
    <scope>NUCLEOTIDE SEQUENCE</scope>
    <source>
        <strain evidence="2">ECLA1</strain>
    </source>
</reference>
<protein>
    <submittedName>
        <fullName evidence="2">Uncharacterized protein</fullName>
    </submittedName>
</protein>
<dbReference type="EMBL" id="JAWDGP010007012">
    <property type="protein sequence ID" value="KAK3731349.1"/>
    <property type="molecule type" value="Genomic_DNA"/>
</dbReference>
<keyword evidence="3" id="KW-1185">Reference proteome</keyword>
<comment type="caution">
    <text evidence="2">The sequence shown here is derived from an EMBL/GenBank/DDBJ whole genome shotgun (WGS) entry which is preliminary data.</text>
</comment>
<proteinExistence type="predicted"/>
<evidence type="ECO:0000313" key="3">
    <source>
        <dbReference type="Proteomes" id="UP001283361"/>
    </source>
</evidence>
<organism evidence="2 3">
    <name type="scientific">Elysia crispata</name>
    <name type="common">lettuce slug</name>
    <dbReference type="NCBI Taxonomy" id="231223"/>
    <lineage>
        <taxon>Eukaryota</taxon>
        <taxon>Metazoa</taxon>
        <taxon>Spiralia</taxon>
        <taxon>Lophotrochozoa</taxon>
        <taxon>Mollusca</taxon>
        <taxon>Gastropoda</taxon>
        <taxon>Heterobranchia</taxon>
        <taxon>Euthyneura</taxon>
        <taxon>Panpulmonata</taxon>
        <taxon>Sacoglossa</taxon>
        <taxon>Placobranchoidea</taxon>
        <taxon>Plakobranchidae</taxon>
        <taxon>Elysia</taxon>
    </lineage>
</organism>
<feature type="region of interest" description="Disordered" evidence="1">
    <location>
        <begin position="53"/>
        <end position="75"/>
    </location>
</feature>
<accession>A0AAE1CRX2</accession>
<dbReference type="AlphaFoldDB" id="A0AAE1CRX2"/>
<evidence type="ECO:0000313" key="2">
    <source>
        <dbReference type="EMBL" id="KAK3731349.1"/>
    </source>
</evidence>
<sequence length="95" mass="10748">MYRSILHNLECRTERLVSSDRAHTSSAYCWVFEPDGGLSLRLGIHENLRARNVTSRRKGTSGSHHETIGGPVANTSALRPYDMINMDAGYREPFR</sequence>
<dbReference type="Proteomes" id="UP001283361">
    <property type="component" value="Unassembled WGS sequence"/>
</dbReference>
<evidence type="ECO:0000256" key="1">
    <source>
        <dbReference type="SAM" id="MobiDB-lite"/>
    </source>
</evidence>
<gene>
    <name evidence="2" type="ORF">RRG08_050982</name>
</gene>
<name>A0AAE1CRX2_9GAST</name>